<organism evidence="1 2">
    <name type="scientific">Nocardioides imazamoxiresistens</name>
    <dbReference type="NCBI Taxonomy" id="3231893"/>
    <lineage>
        <taxon>Bacteria</taxon>
        <taxon>Bacillati</taxon>
        <taxon>Actinomycetota</taxon>
        <taxon>Actinomycetes</taxon>
        <taxon>Propionibacteriales</taxon>
        <taxon>Nocardioidaceae</taxon>
        <taxon>Nocardioides</taxon>
    </lineage>
</organism>
<comment type="caution">
    <text evidence="1">The sequence shown here is derived from an EMBL/GenBank/DDBJ whole genome shotgun (WGS) entry which is preliminary data.</text>
</comment>
<sequence length="294" mass="32482">MTLRDLYFNDDASAVLPGAQNALAELRARGSTHRYVRHVRSSQAFALNLFAPLNHIARSELLELLGLGMVSHPDAVAFEWEDELDRLAEASPCSPHRTQVDVLIRGTTNDGRRVGALIEVKLGEHDFGACSAYDSNTNPDRTPCRTPGLFGDAPDKCFQLNNHGRGRRTYDRYLGDVPISTPSTRATDGGCVVRQGRSQPMRNLALAHMLVSEGELDAAVFALCAPEKHPTIWRRFEEFQTVFGDTSRVRTARLPAEVVAAHHPDVGTALRRRYEPALVSFDAVRSCHARAART</sequence>
<gene>
    <name evidence="1" type="ORF">RDV89_00905</name>
</gene>
<protein>
    <recommendedName>
        <fullName evidence="3">Restriction endonuclease</fullName>
    </recommendedName>
</protein>
<dbReference type="EMBL" id="JAVYII010000001">
    <property type="protein sequence ID" value="MDT9591605.1"/>
    <property type="molecule type" value="Genomic_DNA"/>
</dbReference>
<name>A0ABU3PQU5_9ACTN</name>
<proteinExistence type="predicted"/>
<keyword evidence="2" id="KW-1185">Reference proteome</keyword>
<dbReference type="Pfam" id="PF22558">
    <property type="entry name" value="REase-ARP"/>
    <property type="match status" value="1"/>
</dbReference>
<evidence type="ECO:0008006" key="3">
    <source>
        <dbReference type="Google" id="ProtNLM"/>
    </source>
</evidence>
<dbReference type="InterPro" id="IPR054333">
    <property type="entry name" value="REase-ARP-assoc"/>
</dbReference>
<evidence type="ECO:0000313" key="2">
    <source>
        <dbReference type="Proteomes" id="UP001268542"/>
    </source>
</evidence>
<dbReference type="Proteomes" id="UP001268542">
    <property type="component" value="Unassembled WGS sequence"/>
</dbReference>
<dbReference type="RefSeq" id="WP_315730565.1">
    <property type="nucleotide sequence ID" value="NZ_JAVYII010000001.1"/>
</dbReference>
<evidence type="ECO:0000313" key="1">
    <source>
        <dbReference type="EMBL" id="MDT9591605.1"/>
    </source>
</evidence>
<accession>A0ABU3PQU5</accession>
<reference evidence="1 2" key="1">
    <citation type="submission" date="2023-08" db="EMBL/GenBank/DDBJ databases">
        <title>Nocardioides seae sp. nov., a bacterium isolated from a soil.</title>
        <authorList>
            <person name="Wang X."/>
        </authorList>
    </citation>
    <scope>NUCLEOTIDE SEQUENCE [LARGE SCALE GENOMIC DNA]</scope>
    <source>
        <strain evidence="1 2">YZH12</strain>
    </source>
</reference>